<dbReference type="CDD" id="cd00796">
    <property type="entry name" value="INT_Rci_Hp1_C"/>
    <property type="match status" value="1"/>
</dbReference>
<dbReference type="Gene3D" id="1.10.443.10">
    <property type="entry name" value="Intergrase catalytic core"/>
    <property type="match status" value="1"/>
</dbReference>
<evidence type="ECO:0000256" key="2">
    <source>
        <dbReference type="ARBA" id="ARBA00022908"/>
    </source>
</evidence>
<evidence type="ECO:0000256" key="1">
    <source>
        <dbReference type="ARBA" id="ARBA00008857"/>
    </source>
</evidence>
<evidence type="ECO:0000313" key="6">
    <source>
        <dbReference type="EMBL" id="OFI33898.1"/>
    </source>
</evidence>
<dbReference type="OrthoDB" id="9795573at2"/>
<comment type="caution">
    <text evidence="6">The sequence shown here is derived from an EMBL/GenBank/DDBJ whole genome shotgun (WGS) entry which is preliminary data.</text>
</comment>
<dbReference type="AlphaFoldDB" id="A0A1E8FE80"/>
<reference evidence="6 7" key="1">
    <citation type="submission" date="2016-09" db="EMBL/GenBank/DDBJ databases">
        <title>Alteromonas lipolytica, a new species isolated from sea water.</title>
        <authorList>
            <person name="Wu Y.-H."/>
            <person name="Cheng H."/>
            <person name="Xu X.-W."/>
        </authorList>
    </citation>
    <scope>NUCLEOTIDE SEQUENCE [LARGE SCALE GENOMIC DNA]</scope>
    <source>
        <strain evidence="6 7">JW12</strain>
    </source>
</reference>
<gene>
    <name evidence="6" type="ORF">BFC17_20245</name>
</gene>
<dbReference type="GO" id="GO:0006310">
    <property type="term" value="P:DNA recombination"/>
    <property type="evidence" value="ECO:0007669"/>
    <property type="project" value="UniProtKB-KW"/>
</dbReference>
<keyword evidence="2" id="KW-0229">DNA integration</keyword>
<dbReference type="InterPro" id="IPR013762">
    <property type="entry name" value="Integrase-like_cat_sf"/>
</dbReference>
<dbReference type="EMBL" id="MJIC01000014">
    <property type="protein sequence ID" value="OFI33898.1"/>
    <property type="molecule type" value="Genomic_DNA"/>
</dbReference>
<evidence type="ECO:0000256" key="4">
    <source>
        <dbReference type="ARBA" id="ARBA00023172"/>
    </source>
</evidence>
<keyword evidence="7" id="KW-1185">Reference proteome</keyword>
<evidence type="ECO:0000256" key="3">
    <source>
        <dbReference type="ARBA" id="ARBA00023125"/>
    </source>
</evidence>
<dbReference type="Gene3D" id="1.10.150.130">
    <property type="match status" value="1"/>
</dbReference>
<sequence length="394" mass="45057">MSEIKTVFTDKFVRETTSKKAIAVFADQDRPYLKLMVRPSGAKAFYYRGKRDGQDLKQKLGSIDKLNVAMARLLADQLHYKRDIAQGNSSLHKADINTYLTLNDLFELYCEGELKFRATVAGRTHSLKVAFNNHVRDSLGKCLVADIDKKRAREFFRQLQAKGYCTHNKVLSVLKAACNYVIDYEDAAGLLVNPFERLKKMPGVTRNRYLSHDEARRLMRAFQQVDNQDAADVYRMALFTGARISNVKQMEWGDINLNAAIWLVSATRTKTKQHYEIALHDLAVQLLKRRQLNSTSSKFVFPSQKRSKYGYMTGGDQVWKEALLIAGLYHENPNIRPRPHDLRRTFATWQIQSGADVSVVAKALCHTSLKHTMIYAHTNVDQVRESLNGAFKFL</sequence>
<dbReference type="GO" id="GO:0015074">
    <property type="term" value="P:DNA integration"/>
    <property type="evidence" value="ECO:0007669"/>
    <property type="project" value="UniProtKB-KW"/>
</dbReference>
<name>A0A1E8FE80_9ALTE</name>
<dbReference type="InterPro" id="IPR002104">
    <property type="entry name" value="Integrase_catalytic"/>
</dbReference>
<dbReference type="Pfam" id="PF00589">
    <property type="entry name" value="Phage_integrase"/>
    <property type="match status" value="1"/>
</dbReference>
<dbReference type="STRING" id="1856405.BFC17_20245"/>
<comment type="similarity">
    <text evidence="1">Belongs to the 'phage' integrase family.</text>
</comment>
<dbReference type="PANTHER" id="PTHR30629:SF2">
    <property type="entry name" value="PROPHAGE INTEGRASE INTS-RELATED"/>
    <property type="match status" value="1"/>
</dbReference>
<dbReference type="InterPro" id="IPR010998">
    <property type="entry name" value="Integrase_recombinase_N"/>
</dbReference>
<dbReference type="InterPro" id="IPR050808">
    <property type="entry name" value="Phage_Integrase"/>
</dbReference>
<proteinExistence type="inferred from homology"/>
<organism evidence="6 7">
    <name type="scientific">Alteromonas lipolytica</name>
    <dbReference type="NCBI Taxonomy" id="1856405"/>
    <lineage>
        <taxon>Bacteria</taxon>
        <taxon>Pseudomonadati</taxon>
        <taxon>Pseudomonadota</taxon>
        <taxon>Gammaproteobacteria</taxon>
        <taxon>Alteromonadales</taxon>
        <taxon>Alteromonadaceae</taxon>
        <taxon>Alteromonas/Salinimonas group</taxon>
        <taxon>Alteromonas</taxon>
    </lineage>
</organism>
<evidence type="ECO:0000313" key="7">
    <source>
        <dbReference type="Proteomes" id="UP000176037"/>
    </source>
</evidence>
<dbReference type="RefSeq" id="WP_070176825.1">
    <property type="nucleotide sequence ID" value="NZ_BMJR01000003.1"/>
</dbReference>
<dbReference type="GO" id="GO:0003677">
    <property type="term" value="F:DNA binding"/>
    <property type="evidence" value="ECO:0007669"/>
    <property type="project" value="UniProtKB-KW"/>
</dbReference>
<dbReference type="InterPro" id="IPR011010">
    <property type="entry name" value="DNA_brk_join_enz"/>
</dbReference>
<keyword evidence="3" id="KW-0238">DNA-binding</keyword>
<dbReference type="PANTHER" id="PTHR30629">
    <property type="entry name" value="PROPHAGE INTEGRASE"/>
    <property type="match status" value="1"/>
</dbReference>
<feature type="domain" description="Tyr recombinase" evidence="5">
    <location>
        <begin position="205"/>
        <end position="388"/>
    </location>
</feature>
<dbReference type="PROSITE" id="PS51898">
    <property type="entry name" value="TYR_RECOMBINASE"/>
    <property type="match status" value="1"/>
</dbReference>
<dbReference type="InterPro" id="IPR038488">
    <property type="entry name" value="Integrase_DNA-bd_sf"/>
</dbReference>
<evidence type="ECO:0000259" key="5">
    <source>
        <dbReference type="PROSITE" id="PS51898"/>
    </source>
</evidence>
<protein>
    <submittedName>
        <fullName evidence="6">Integrase</fullName>
    </submittedName>
</protein>
<keyword evidence="4" id="KW-0233">DNA recombination</keyword>
<accession>A0A1E8FE80</accession>
<dbReference type="Proteomes" id="UP000176037">
    <property type="component" value="Unassembled WGS sequence"/>
</dbReference>
<dbReference type="SUPFAM" id="SSF56349">
    <property type="entry name" value="DNA breaking-rejoining enzymes"/>
    <property type="match status" value="1"/>
</dbReference>
<dbReference type="Gene3D" id="3.30.160.390">
    <property type="entry name" value="Integrase, DNA-binding domain"/>
    <property type="match status" value="1"/>
</dbReference>